<dbReference type="InterPro" id="IPR039426">
    <property type="entry name" value="TonB-dep_rcpt-like"/>
</dbReference>
<dbReference type="PROSITE" id="PS52016">
    <property type="entry name" value="TONB_DEPENDENT_REC_3"/>
    <property type="match status" value="1"/>
</dbReference>
<dbReference type="GO" id="GO:0015891">
    <property type="term" value="P:siderophore transport"/>
    <property type="evidence" value="ECO:0007669"/>
    <property type="project" value="InterPro"/>
</dbReference>
<protein>
    <submittedName>
        <fullName evidence="20">TonB-dependent siderophore receptor</fullName>
    </submittedName>
</protein>
<evidence type="ECO:0000313" key="21">
    <source>
        <dbReference type="Proteomes" id="UP000478064"/>
    </source>
</evidence>
<dbReference type="GO" id="GO:0009279">
    <property type="term" value="C:cell outer membrane"/>
    <property type="evidence" value="ECO:0007669"/>
    <property type="project" value="UniProtKB-SubCell"/>
</dbReference>
<comment type="similarity">
    <text evidence="2 14 16">Belongs to the TonB-dependent receptor family.</text>
</comment>
<evidence type="ECO:0000256" key="15">
    <source>
        <dbReference type="PROSITE-ProRule" id="PRU10144"/>
    </source>
</evidence>
<dbReference type="NCBIfam" id="TIGR01783">
    <property type="entry name" value="TonB-siderophor"/>
    <property type="match status" value="1"/>
</dbReference>
<keyword evidence="5" id="KW-0410">Iron transport</keyword>
<organism evidence="20 21">
    <name type="scientific">Pseudomonas helleri</name>
    <dbReference type="NCBI Taxonomy" id="1608996"/>
    <lineage>
        <taxon>Bacteria</taxon>
        <taxon>Pseudomonadati</taxon>
        <taxon>Pseudomonadota</taxon>
        <taxon>Gammaproteobacteria</taxon>
        <taxon>Pseudomonadales</taxon>
        <taxon>Pseudomonadaceae</taxon>
        <taxon>Pseudomonas</taxon>
    </lineage>
</organism>
<dbReference type="InterPro" id="IPR012910">
    <property type="entry name" value="Plug_dom"/>
</dbReference>
<evidence type="ECO:0000256" key="3">
    <source>
        <dbReference type="ARBA" id="ARBA00022448"/>
    </source>
</evidence>
<dbReference type="PANTHER" id="PTHR32552">
    <property type="entry name" value="FERRICHROME IRON RECEPTOR-RELATED"/>
    <property type="match status" value="1"/>
</dbReference>
<dbReference type="PROSITE" id="PS01156">
    <property type="entry name" value="TONB_DEPENDENT_REC_2"/>
    <property type="match status" value="1"/>
</dbReference>
<gene>
    <name evidence="20" type="ORF">GHO27_09750</name>
</gene>
<evidence type="ECO:0000256" key="2">
    <source>
        <dbReference type="ARBA" id="ARBA00009810"/>
    </source>
</evidence>
<dbReference type="PANTHER" id="PTHR32552:SF84">
    <property type="entry name" value="TONB-DEPENDENT RECEPTOR-RELATED"/>
    <property type="match status" value="1"/>
</dbReference>
<evidence type="ECO:0000256" key="5">
    <source>
        <dbReference type="ARBA" id="ARBA00022496"/>
    </source>
</evidence>
<evidence type="ECO:0000256" key="16">
    <source>
        <dbReference type="RuleBase" id="RU003357"/>
    </source>
</evidence>
<dbReference type="AlphaFoldDB" id="A0A6L5HRS0"/>
<evidence type="ECO:0000259" key="18">
    <source>
        <dbReference type="Pfam" id="PF00593"/>
    </source>
</evidence>
<dbReference type="InterPro" id="IPR037066">
    <property type="entry name" value="Plug_dom_sf"/>
</dbReference>
<evidence type="ECO:0000256" key="4">
    <source>
        <dbReference type="ARBA" id="ARBA00022452"/>
    </source>
</evidence>
<dbReference type="InterPro" id="IPR010105">
    <property type="entry name" value="TonB_sidphr_rcpt"/>
</dbReference>
<dbReference type="InterPro" id="IPR000531">
    <property type="entry name" value="Beta-barrel_TonB"/>
</dbReference>
<evidence type="ECO:0000313" key="20">
    <source>
        <dbReference type="EMBL" id="MQU05973.1"/>
    </source>
</evidence>
<keyword evidence="13 14" id="KW-0998">Cell outer membrane</keyword>
<comment type="caution">
    <text evidence="20">The sequence shown here is derived from an EMBL/GenBank/DDBJ whole genome shotgun (WGS) entry which is preliminary data.</text>
</comment>
<evidence type="ECO:0000256" key="13">
    <source>
        <dbReference type="ARBA" id="ARBA00023237"/>
    </source>
</evidence>
<dbReference type="CDD" id="cd01347">
    <property type="entry name" value="ligand_gated_channel"/>
    <property type="match status" value="1"/>
</dbReference>
<evidence type="ECO:0000256" key="9">
    <source>
        <dbReference type="ARBA" id="ARBA00023065"/>
    </source>
</evidence>
<evidence type="ECO:0000256" key="7">
    <source>
        <dbReference type="ARBA" id="ARBA00022729"/>
    </source>
</evidence>
<keyword evidence="7" id="KW-0732">Signal</keyword>
<dbReference type="InterPro" id="IPR036942">
    <property type="entry name" value="Beta-barrel_TonB_sf"/>
</dbReference>
<dbReference type="EMBL" id="WIVU01000015">
    <property type="protein sequence ID" value="MQU05973.1"/>
    <property type="molecule type" value="Genomic_DNA"/>
</dbReference>
<keyword evidence="4 14" id="KW-1134">Transmembrane beta strand</keyword>
<sequence length="745" mass="80627">MAPVASGHLLALLKRTGLPIKPLLLASASIWQLPALADAPTPVVLEALQVNATALSPLQDPLHLDEQNTTGSRLGLTARETPATVEVKTQQDMQVKGLRTTKEVFSDINGATVGNVPGNPAVLTMRGFSGSAINVMQDGVRVASSTLVTRDVDTWNYERVEVLKGPSSVLSGEGALGGAVNMITRKASLDGQHVDGMFSAGSFNTRRAAIGINQPLSDTVAVRADISSLSSDSLYDIDHQNTSALGLTGSLLYTLNDDLSMLFAIDHFDDSYDSAYQGSPLVAASAAGHASGIVKNPYGLVIDKSARYLNYSPDGAHSGARSTALRWTTDYRLNDDWSLNNLASYYTARRDFFLSGEQTYNRSTGLLDRTDQRISHDHQFWSERLSATNDTLLGDFRNRFTVGGEFNYTRFSNPRQNGTTTSVDPHNPGVGSFPSSDSNNWPGAGNNVVYQSNMDTTALFAEDAFNLTPDWLWVGGVRYEDIDLRRAINDLNLGTRQSFNPTYRPFSWRMGTVYNLTPDVQLYAQYSTAVTPVSSLLLISTANGGFDLSKGRSVEVGFKASAFDGRTTVLGSLYWIRLNDILTRDPNDATLTIQGGSQVSKGMELSTSTQLTSQLQLDLGVSLVDARYDELIEAGGADRSGNHPVNVPHTTANAAVLYRLNTLPVTLGAFVKHASGFYTDTANTYFVEGHTTLDASISYELKNATVTLRGRNLTNAFYGEYSGYSSTQVFLGAPRSAELGVTFKF</sequence>
<evidence type="ECO:0000256" key="14">
    <source>
        <dbReference type="PROSITE-ProRule" id="PRU01360"/>
    </source>
</evidence>
<keyword evidence="12 20" id="KW-0675">Receptor</keyword>
<proteinExistence type="inferred from homology"/>
<dbReference type="Pfam" id="PF00593">
    <property type="entry name" value="TonB_dep_Rec_b-barrel"/>
    <property type="match status" value="1"/>
</dbReference>
<dbReference type="GO" id="GO:0015344">
    <property type="term" value="F:siderophore uptake transmembrane transporter activity"/>
    <property type="evidence" value="ECO:0007669"/>
    <property type="project" value="TreeGrafter"/>
</dbReference>
<comment type="subcellular location">
    <subcellularLocation>
        <location evidence="1 14">Cell outer membrane</location>
        <topology evidence="1 14">Multi-pass membrane protein</topology>
    </subcellularLocation>
</comment>
<evidence type="ECO:0000256" key="17">
    <source>
        <dbReference type="SAM" id="MobiDB-lite"/>
    </source>
</evidence>
<accession>A0A6L5HRS0</accession>
<keyword evidence="9" id="KW-0406">Ion transport</keyword>
<evidence type="ECO:0000256" key="10">
    <source>
        <dbReference type="ARBA" id="ARBA00023077"/>
    </source>
</evidence>
<evidence type="ECO:0000256" key="6">
    <source>
        <dbReference type="ARBA" id="ARBA00022692"/>
    </source>
</evidence>
<keyword evidence="6 14" id="KW-0812">Transmembrane</keyword>
<evidence type="ECO:0000256" key="8">
    <source>
        <dbReference type="ARBA" id="ARBA00023004"/>
    </source>
</evidence>
<keyword evidence="10 16" id="KW-0798">TonB box</keyword>
<dbReference type="Pfam" id="PF07715">
    <property type="entry name" value="Plug"/>
    <property type="match status" value="1"/>
</dbReference>
<feature type="compositionally biased region" description="Polar residues" evidence="17">
    <location>
        <begin position="411"/>
        <end position="424"/>
    </location>
</feature>
<feature type="domain" description="TonB-dependent receptor plug" evidence="19">
    <location>
        <begin position="78"/>
        <end position="179"/>
    </location>
</feature>
<evidence type="ECO:0000259" key="19">
    <source>
        <dbReference type="Pfam" id="PF07715"/>
    </source>
</evidence>
<dbReference type="Gene3D" id="2.40.170.20">
    <property type="entry name" value="TonB-dependent receptor, beta-barrel domain"/>
    <property type="match status" value="1"/>
</dbReference>
<feature type="region of interest" description="Disordered" evidence="17">
    <location>
        <begin position="411"/>
        <end position="440"/>
    </location>
</feature>
<keyword evidence="11 14" id="KW-0472">Membrane</keyword>
<reference evidence="20 21" key="1">
    <citation type="submission" date="2019-10" db="EMBL/GenBank/DDBJ databases">
        <title>Evaluation of single-gene subtyping targets for Pseudomonas.</title>
        <authorList>
            <person name="Reichler S.J."/>
            <person name="Orsi R.H."/>
            <person name="Wiedmann M."/>
            <person name="Martin N.H."/>
            <person name="Murphy S.I."/>
        </authorList>
    </citation>
    <scope>NUCLEOTIDE SEQUENCE [LARGE SCALE GENOMIC DNA]</scope>
    <source>
        <strain evidence="20 21">FSL R10-1637</strain>
    </source>
</reference>
<evidence type="ECO:0000256" key="1">
    <source>
        <dbReference type="ARBA" id="ARBA00004571"/>
    </source>
</evidence>
<dbReference type="Proteomes" id="UP000478064">
    <property type="component" value="Unassembled WGS sequence"/>
</dbReference>
<evidence type="ECO:0000256" key="11">
    <source>
        <dbReference type="ARBA" id="ARBA00023136"/>
    </source>
</evidence>
<keyword evidence="3 14" id="KW-0813">Transport</keyword>
<dbReference type="SUPFAM" id="SSF56935">
    <property type="entry name" value="Porins"/>
    <property type="match status" value="1"/>
</dbReference>
<dbReference type="Gene3D" id="2.170.130.10">
    <property type="entry name" value="TonB-dependent receptor, plug domain"/>
    <property type="match status" value="1"/>
</dbReference>
<dbReference type="InterPro" id="IPR010917">
    <property type="entry name" value="TonB_rcpt_CS"/>
</dbReference>
<feature type="domain" description="TonB-dependent receptor-like beta-barrel" evidence="18">
    <location>
        <begin position="296"/>
        <end position="713"/>
    </location>
</feature>
<dbReference type="GO" id="GO:0038023">
    <property type="term" value="F:signaling receptor activity"/>
    <property type="evidence" value="ECO:0007669"/>
    <property type="project" value="InterPro"/>
</dbReference>
<name>A0A6L5HRS0_9PSED</name>
<keyword evidence="8" id="KW-0408">Iron</keyword>
<evidence type="ECO:0000256" key="12">
    <source>
        <dbReference type="ARBA" id="ARBA00023170"/>
    </source>
</evidence>
<feature type="short sequence motif" description="TonB C-terminal box" evidence="15">
    <location>
        <begin position="728"/>
        <end position="745"/>
    </location>
</feature>